<dbReference type="InterPro" id="IPR051013">
    <property type="entry name" value="MBL_superfamily_lactonases"/>
</dbReference>
<dbReference type="InterPro" id="IPR036866">
    <property type="entry name" value="RibonucZ/Hydroxyglut_hydro"/>
</dbReference>
<dbReference type="Gene3D" id="3.60.15.10">
    <property type="entry name" value="Ribonuclease Z/Hydroxyacylglutathione hydrolase-like"/>
    <property type="match status" value="1"/>
</dbReference>
<keyword evidence="3" id="KW-0378">Hydrolase</keyword>
<name>A0ABS9SQD3_9BACT</name>
<organism evidence="6 7">
    <name type="scientific">Niabella ginsengisoli</name>
    <dbReference type="NCBI Taxonomy" id="522298"/>
    <lineage>
        <taxon>Bacteria</taxon>
        <taxon>Pseudomonadati</taxon>
        <taxon>Bacteroidota</taxon>
        <taxon>Chitinophagia</taxon>
        <taxon>Chitinophagales</taxon>
        <taxon>Chitinophagaceae</taxon>
        <taxon>Niabella</taxon>
    </lineage>
</organism>
<evidence type="ECO:0000313" key="7">
    <source>
        <dbReference type="Proteomes" id="UP001202248"/>
    </source>
</evidence>
<keyword evidence="7" id="KW-1185">Reference proteome</keyword>
<evidence type="ECO:0000256" key="2">
    <source>
        <dbReference type="ARBA" id="ARBA00022723"/>
    </source>
</evidence>
<dbReference type="Pfam" id="PF00753">
    <property type="entry name" value="Lactamase_B"/>
    <property type="match status" value="1"/>
</dbReference>
<dbReference type="RefSeq" id="WP_240832879.1">
    <property type="nucleotide sequence ID" value="NZ_JAKWBL010000004.1"/>
</dbReference>
<dbReference type="PANTHER" id="PTHR42978">
    <property type="entry name" value="QUORUM-QUENCHING LACTONASE YTNP-RELATED-RELATED"/>
    <property type="match status" value="1"/>
</dbReference>
<gene>
    <name evidence="6" type="ORF">MKP09_23060</name>
</gene>
<comment type="similarity">
    <text evidence="1">Belongs to the metallo-beta-lactamase superfamily.</text>
</comment>
<accession>A0ABS9SQD3</accession>
<protein>
    <submittedName>
        <fullName evidence="6">MBL fold metallo-hydrolase</fullName>
    </submittedName>
</protein>
<dbReference type="EMBL" id="JAKWBL010000004">
    <property type="protein sequence ID" value="MCH5600586.1"/>
    <property type="molecule type" value="Genomic_DNA"/>
</dbReference>
<feature type="domain" description="Metallo-beta-lactamase" evidence="5">
    <location>
        <begin position="25"/>
        <end position="183"/>
    </location>
</feature>
<evidence type="ECO:0000256" key="1">
    <source>
        <dbReference type="ARBA" id="ARBA00007749"/>
    </source>
</evidence>
<sequence length="229" mass="25974">MPFKPTEDELSDRNRGSLLVEIQPFVVITNDDIILLDTGLGLMDENGQFQLYKNLREHGINASEITKVIMSHLHKDHAGGLINPFTKHLSFENATYFVQKQELDYALEVGSSSYNADMLELLQTADNIIFSEDEKGTIAEGITYQVTGAHSKYHRVIWIKEGEGTLFFGADDAPQLSQMKTRFAAKYDYDGKKAMQLREQWLEEGKAWDFLFYHDIKTPVKKFGAEAGA</sequence>
<dbReference type="PANTHER" id="PTHR42978:SF6">
    <property type="entry name" value="QUORUM-QUENCHING LACTONASE YTNP-RELATED"/>
    <property type="match status" value="1"/>
</dbReference>
<dbReference type="SUPFAM" id="SSF56281">
    <property type="entry name" value="Metallo-hydrolase/oxidoreductase"/>
    <property type="match status" value="1"/>
</dbReference>
<keyword evidence="2" id="KW-0479">Metal-binding</keyword>
<comment type="caution">
    <text evidence="6">The sequence shown here is derived from an EMBL/GenBank/DDBJ whole genome shotgun (WGS) entry which is preliminary data.</text>
</comment>
<evidence type="ECO:0000259" key="5">
    <source>
        <dbReference type="Pfam" id="PF00753"/>
    </source>
</evidence>
<dbReference type="InterPro" id="IPR001279">
    <property type="entry name" value="Metallo-B-lactamas"/>
</dbReference>
<evidence type="ECO:0000256" key="3">
    <source>
        <dbReference type="ARBA" id="ARBA00022801"/>
    </source>
</evidence>
<evidence type="ECO:0000313" key="6">
    <source>
        <dbReference type="EMBL" id="MCH5600586.1"/>
    </source>
</evidence>
<keyword evidence="4" id="KW-0862">Zinc</keyword>
<dbReference type="Proteomes" id="UP001202248">
    <property type="component" value="Unassembled WGS sequence"/>
</dbReference>
<evidence type="ECO:0000256" key="4">
    <source>
        <dbReference type="ARBA" id="ARBA00022833"/>
    </source>
</evidence>
<reference evidence="6 7" key="1">
    <citation type="submission" date="2022-02" db="EMBL/GenBank/DDBJ databases">
        <authorList>
            <person name="Min J."/>
        </authorList>
    </citation>
    <scope>NUCLEOTIDE SEQUENCE [LARGE SCALE GENOMIC DNA]</scope>
    <source>
        <strain evidence="6 7">GR10-1</strain>
    </source>
</reference>
<proteinExistence type="inferred from homology"/>